<reference evidence="2 3" key="1">
    <citation type="submission" date="2014-06" db="EMBL/GenBank/DDBJ databases">
        <authorList>
            <person name="Swart Estienne"/>
        </authorList>
    </citation>
    <scope>NUCLEOTIDE SEQUENCE [LARGE SCALE GENOMIC DNA]</scope>
    <source>
        <strain evidence="2 3">130c</strain>
    </source>
</reference>
<dbReference type="Proteomes" id="UP000039865">
    <property type="component" value="Unassembled WGS sequence"/>
</dbReference>
<keyword evidence="1" id="KW-0732">Signal</keyword>
<organism evidence="2 3">
    <name type="scientific">Stylonychia lemnae</name>
    <name type="common">Ciliate</name>
    <dbReference type="NCBI Taxonomy" id="5949"/>
    <lineage>
        <taxon>Eukaryota</taxon>
        <taxon>Sar</taxon>
        <taxon>Alveolata</taxon>
        <taxon>Ciliophora</taxon>
        <taxon>Intramacronucleata</taxon>
        <taxon>Spirotrichea</taxon>
        <taxon>Stichotrichia</taxon>
        <taxon>Sporadotrichida</taxon>
        <taxon>Oxytrichidae</taxon>
        <taxon>Stylonychinae</taxon>
        <taxon>Stylonychia</taxon>
    </lineage>
</organism>
<evidence type="ECO:0000313" key="3">
    <source>
        <dbReference type="Proteomes" id="UP000039865"/>
    </source>
</evidence>
<name>A0A078B350_STYLE</name>
<gene>
    <name evidence="2" type="primary">Contig1377.g1512</name>
    <name evidence="2" type="ORF">STYLEM_18072</name>
</gene>
<protein>
    <submittedName>
        <fullName evidence="2">Uncharacterized protein</fullName>
    </submittedName>
</protein>
<dbReference type="AlphaFoldDB" id="A0A078B350"/>
<evidence type="ECO:0000313" key="2">
    <source>
        <dbReference type="EMBL" id="CDW88945.1"/>
    </source>
</evidence>
<feature type="chain" id="PRO_5001729862" evidence="1">
    <location>
        <begin position="18"/>
        <end position="217"/>
    </location>
</feature>
<accession>A0A078B350</accession>
<evidence type="ECO:0000256" key="1">
    <source>
        <dbReference type="SAM" id="SignalP"/>
    </source>
</evidence>
<sequence>MSKTLLTLLGLVATISAYNSPVVSDDNQDWSPKGINMVEFKYYFTVMRASLEGTLQGLYADDSIQLQKRCMDQDTLVKIVSIEQILSSGDVLGLFKSSGDLFALAYTFDKTCDLNELFFELSSWAFKNGTTGEQINENFKSNLFSLTGAVNEIAQVFFSGNKQIDFTDLEKAKSQYTLLGKKVGQIFRVIFNFNAPYVPNKDKDNNGNGKSVQAFIE</sequence>
<dbReference type="InParanoid" id="A0A078B350"/>
<feature type="signal peptide" evidence="1">
    <location>
        <begin position="1"/>
        <end position="17"/>
    </location>
</feature>
<dbReference type="EMBL" id="CCKQ01017069">
    <property type="protein sequence ID" value="CDW88945.1"/>
    <property type="molecule type" value="Genomic_DNA"/>
</dbReference>
<proteinExistence type="predicted"/>
<keyword evidence="3" id="KW-1185">Reference proteome</keyword>